<evidence type="ECO:0000313" key="4">
    <source>
        <dbReference type="Proteomes" id="UP000075920"/>
    </source>
</evidence>
<feature type="compositionally biased region" description="Polar residues" evidence="1">
    <location>
        <begin position="35"/>
        <end position="47"/>
    </location>
</feature>
<sequence length="114" mass="11871">MTTPALTSTSAGLRTSTSSLSTSTSAVPSTTSALFTTRISTPPTPWNISTTIEVPSPTATDNPIPTSDPTTLPIVNLPNPTVAVWIALSGVFIVLFIIASAVALYIYVSDMIKM</sequence>
<dbReference type="VEuPathDB" id="VectorBase:AMIN000036"/>
<organism evidence="3 4">
    <name type="scientific">Anopheles minimus</name>
    <dbReference type="NCBI Taxonomy" id="112268"/>
    <lineage>
        <taxon>Eukaryota</taxon>
        <taxon>Metazoa</taxon>
        <taxon>Ecdysozoa</taxon>
        <taxon>Arthropoda</taxon>
        <taxon>Hexapoda</taxon>
        <taxon>Insecta</taxon>
        <taxon>Pterygota</taxon>
        <taxon>Neoptera</taxon>
        <taxon>Endopterygota</taxon>
        <taxon>Diptera</taxon>
        <taxon>Nematocera</taxon>
        <taxon>Culicoidea</taxon>
        <taxon>Culicidae</taxon>
        <taxon>Anophelinae</taxon>
        <taxon>Anopheles</taxon>
    </lineage>
</organism>
<evidence type="ECO:0000256" key="2">
    <source>
        <dbReference type="SAM" id="Phobius"/>
    </source>
</evidence>
<reference evidence="4" key="1">
    <citation type="submission" date="2013-03" db="EMBL/GenBank/DDBJ databases">
        <title>The Genome Sequence of Anopheles minimus MINIMUS1.</title>
        <authorList>
            <consortium name="The Broad Institute Genomics Platform"/>
            <person name="Neafsey D.E."/>
            <person name="Walton C."/>
            <person name="Walker B."/>
            <person name="Young S.K."/>
            <person name="Zeng Q."/>
            <person name="Gargeya S."/>
            <person name="Fitzgerald M."/>
            <person name="Haas B."/>
            <person name="Abouelleil A."/>
            <person name="Allen A.W."/>
            <person name="Alvarado L."/>
            <person name="Arachchi H.M."/>
            <person name="Berlin A.M."/>
            <person name="Chapman S.B."/>
            <person name="Gainer-Dewar J."/>
            <person name="Goldberg J."/>
            <person name="Griggs A."/>
            <person name="Gujja S."/>
            <person name="Hansen M."/>
            <person name="Howarth C."/>
            <person name="Imamovic A."/>
            <person name="Ireland A."/>
            <person name="Larimer J."/>
            <person name="McCowan C."/>
            <person name="Murphy C."/>
            <person name="Pearson M."/>
            <person name="Poon T.W."/>
            <person name="Priest M."/>
            <person name="Roberts A."/>
            <person name="Saif S."/>
            <person name="Shea T."/>
            <person name="Sisk P."/>
            <person name="Sykes S."/>
            <person name="Wortman J."/>
            <person name="Nusbaum C."/>
            <person name="Birren B."/>
        </authorList>
    </citation>
    <scope>NUCLEOTIDE SEQUENCE [LARGE SCALE GENOMIC DNA]</scope>
    <source>
        <strain evidence="4">MINIMUS1</strain>
    </source>
</reference>
<keyword evidence="4" id="KW-1185">Reference proteome</keyword>
<accession>A0A182VPQ7</accession>
<keyword evidence="2" id="KW-0812">Transmembrane</keyword>
<evidence type="ECO:0000313" key="3">
    <source>
        <dbReference type="EnsemblMetazoa" id="AMIN000036-PA"/>
    </source>
</evidence>
<reference evidence="3" key="2">
    <citation type="submission" date="2020-05" db="UniProtKB">
        <authorList>
            <consortium name="EnsemblMetazoa"/>
        </authorList>
    </citation>
    <scope>IDENTIFICATION</scope>
    <source>
        <strain evidence="3">MINIMUS1</strain>
    </source>
</reference>
<feature type="region of interest" description="Disordered" evidence="1">
    <location>
        <begin position="1"/>
        <end position="47"/>
    </location>
</feature>
<evidence type="ECO:0000256" key="1">
    <source>
        <dbReference type="SAM" id="MobiDB-lite"/>
    </source>
</evidence>
<proteinExistence type="predicted"/>
<dbReference type="EnsemblMetazoa" id="AMIN000036-RA">
    <property type="protein sequence ID" value="AMIN000036-PA"/>
    <property type="gene ID" value="AMIN000036"/>
</dbReference>
<feature type="transmembrane region" description="Helical" evidence="2">
    <location>
        <begin position="82"/>
        <end position="108"/>
    </location>
</feature>
<keyword evidence="2" id="KW-0472">Membrane</keyword>
<dbReference type="AlphaFoldDB" id="A0A182VPQ7"/>
<feature type="compositionally biased region" description="Low complexity" evidence="1">
    <location>
        <begin position="1"/>
        <end position="34"/>
    </location>
</feature>
<protein>
    <submittedName>
        <fullName evidence="3">Uncharacterized protein</fullName>
    </submittedName>
</protein>
<keyword evidence="2" id="KW-1133">Transmembrane helix</keyword>
<name>A0A182VPQ7_9DIPT</name>
<dbReference type="Proteomes" id="UP000075920">
    <property type="component" value="Unassembled WGS sequence"/>
</dbReference>